<organism evidence="2 3">
    <name type="scientific">Anaeromicropila herbilytica</name>
    <dbReference type="NCBI Taxonomy" id="2785025"/>
    <lineage>
        <taxon>Bacteria</taxon>
        <taxon>Bacillati</taxon>
        <taxon>Bacillota</taxon>
        <taxon>Clostridia</taxon>
        <taxon>Lachnospirales</taxon>
        <taxon>Lachnospiraceae</taxon>
        <taxon>Anaeromicropila</taxon>
    </lineage>
</organism>
<gene>
    <name evidence="2" type="ORF">bsdtb5_34480</name>
</gene>
<keyword evidence="3" id="KW-1185">Reference proteome</keyword>
<proteinExistence type="predicted"/>
<evidence type="ECO:0000313" key="2">
    <source>
        <dbReference type="EMBL" id="BCN32153.1"/>
    </source>
</evidence>
<evidence type="ECO:0000256" key="1">
    <source>
        <dbReference type="SAM" id="Phobius"/>
    </source>
</evidence>
<dbReference type="KEGG" id="ahb:bsdtb5_34480"/>
<accession>A0A7R7IFH5</accession>
<evidence type="ECO:0008006" key="4">
    <source>
        <dbReference type="Google" id="ProtNLM"/>
    </source>
</evidence>
<protein>
    <recommendedName>
        <fullName evidence="4">FMN-binding domain-containing protein</fullName>
    </recommendedName>
</protein>
<dbReference type="Proteomes" id="UP000595897">
    <property type="component" value="Chromosome"/>
</dbReference>
<dbReference type="AlphaFoldDB" id="A0A7R7IFH5"/>
<dbReference type="RefSeq" id="WP_271713223.1">
    <property type="nucleotide sequence ID" value="NZ_AP024169.1"/>
</dbReference>
<reference evidence="2 3" key="1">
    <citation type="submission" date="2020-11" db="EMBL/GenBank/DDBJ databases">
        <title>Draft genome sequencing of a Lachnospiraceae strain isolated from anoxic soil subjected to BSD treatment.</title>
        <authorList>
            <person name="Uek A."/>
            <person name="Tonouchi A."/>
        </authorList>
    </citation>
    <scope>NUCLEOTIDE SEQUENCE [LARGE SCALE GENOMIC DNA]</scope>
    <source>
        <strain evidence="2 3">TB5</strain>
    </source>
</reference>
<keyword evidence="1" id="KW-1133">Transmembrane helix</keyword>
<evidence type="ECO:0000313" key="3">
    <source>
        <dbReference type="Proteomes" id="UP000595897"/>
    </source>
</evidence>
<name>A0A7R7IFH5_9FIRM</name>
<keyword evidence="1" id="KW-0812">Transmembrane</keyword>
<feature type="transmembrane region" description="Helical" evidence="1">
    <location>
        <begin position="14"/>
        <end position="36"/>
    </location>
</feature>
<dbReference type="EMBL" id="AP024169">
    <property type="protein sequence ID" value="BCN32153.1"/>
    <property type="molecule type" value="Genomic_DNA"/>
</dbReference>
<sequence>MSKTKIVIFQLKEIIYTAIFVGLGILLILLLIFMFWHKNDSTDVAAKTQYKAGVYTSTIVLNDTSLNIEVVVDKNHINNVSIKNIDDAITTMFPLLQPSLDDITEQLNKGVAVSKLTLSDESKYTQELLIDGINNALSKATP</sequence>
<keyword evidence="1" id="KW-0472">Membrane</keyword>